<dbReference type="AlphaFoldDB" id="A0A382E431"/>
<name>A0A382E431_9ZZZZ</name>
<organism evidence="2">
    <name type="scientific">marine metagenome</name>
    <dbReference type="NCBI Taxonomy" id="408172"/>
    <lineage>
        <taxon>unclassified sequences</taxon>
        <taxon>metagenomes</taxon>
        <taxon>ecological metagenomes</taxon>
    </lineage>
</organism>
<feature type="compositionally biased region" description="Polar residues" evidence="1">
    <location>
        <begin position="1"/>
        <end position="10"/>
    </location>
</feature>
<sequence length="38" mass="3936">MQHAQPNMSENHAKAGPRGLSSPIHGWSNPGATTLPSA</sequence>
<protein>
    <submittedName>
        <fullName evidence="2">Uncharacterized protein</fullName>
    </submittedName>
</protein>
<dbReference type="EMBL" id="UINC01042254">
    <property type="protein sequence ID" value="SVB44627.1"/>
    <property type="molecule type" value="Genomic_DNA"/>
</dbReference>
<evidence type="ECO:0000256" key="1">
    <source>
        <dbReference type="SAM" id="MobiDB-lite"/>
    </source>
</evidence>
<gene>
    <name evidence="2" type="ORF">METZ01_LOCUS197481</name>
</gene>
<accession>A0A382E431</accession>
<proteinExistence type="predicted"/>
<evidence type="ECO:0000313" key="2">
    <source>
        <dbReference type="EMBL" id="SVB44627.1"/>
    </source>
</evidence>
<feature type="region of interest" description="Disordered" evidence="1">
    <location>
        <begin position="1"/>
        <end position="38"/>
    </location>
</feature>
<reference evidence="2" key="1">
    <citation type="submission" date="2018-05" db="EMBL/GenBank/DDBJ databases">
        <authorList>
            <person name="Lanie J.A."/>
            <person name="Ng W.-L."/>
            <person name="Kazmierczak K.M."/>
            <person name="Andrzejewski T.M."/>
            <person name="Davidsen T.M."/>
            <person name="Wayne K.J."/>
            <person name="Tettelin H."/>
            <person name="Glass J.I."/>
            <person name="Rusch D."/>
            <person name="Podicherti R."/>
            <person name="Tsui H.-C.T."/>
            <person name="Winkler M.E."/>
        </authorList>
    </citation>
    <scope>NUCLEOTIDE SEQUENCE</scope>
</reference>